<dbReference type="SUPFAM" id="SSF81296">
    <property type="entry name" value="E set domains"/>
    <property type="match status" value="1"/>
</dbReference>
<dbReference type="GO" id="GO:0031207">
    <property type="term" value="C:Sec62/Sec63 complex"/>
    <property type="evidence" value="ECO:0007669"/>
    <property type="project" value="TreeGrafter"/>
</dbReference>
<reference evidence="4" key="1">
    <citation type="submission" date="2022-12" db="EMBL/GenBank/DDBJ databases">
        <authorList>
            <person name="Brejova B."/>
        </authorList>
    </citation>
    <scope>NUCLEOTIDE SEQUENCE</scope>
</reference>
<sequence length="672" mass="76979">MASEYNYDESGETWPFFILAILSLFLIPLTIKYISRILSNENPTLYNESIKGSINLKIDLANKDAIEKFQNKQKSSKIFNKTLILLIIGWSILIYIGKYVTKEADLTGLFDPYTILDISFTASEKEIKSKYRKLSLKYHPDKLPRDLTEEARQQMEQEYIRVTSAYKALTDEAIRENFLKYGHPDGEQSTVHGIALPKFLVDGKYNYLVVLLYFVVIGLLLPYLVGKWWSNVKSHTRNGLHVNSASNFVRAVIDRDPAKIITPKTILDWILESEEINQQFKHLSKEERLNLVDLHFNRKFDKEREDDKIELISKLPFLINGLIDIAVAFKLQDVVLPAEDVKKCVISATPINGKYHEILQLPFVDPKVVESQDVKKLGKLFAITEEQAKAALGIKNEKEFKIAMQVASKIPSLRILEAEFKVPGEEDGIVPPNSTAHISLKFLVKSPRLKSCPDIDDEKLKDEENLEYMKNPLYINEKQPSLPYSYAPYFPHPFKLNWSCYLINQKENKIVEDSTKILLENIDLSNLEISQEEWIDEKNENLVISTFKIPFTQPTGQIGKYHYRLIMKNNAYFGSDLDIPIDLKVTAIPLKNLDNLKKKLEDIGKEKESDDEEDSDSDISDPEEDSLAGALAALKGQAVKKKSKKVEEIDEDEEEEEPFSDINTDTEDEGDN</sequence>
<proteinExistence type="predicted"/>
<feature type="compositionally biased region" description="Low complexity" evidence="1">
    <location>
        <begin position="627"/>
        <end position="637"/>
    </location>
</feature>
<dbReference type="AlphaFoldDB" id="A0A9W4TRW6"/>
<dbReference type="Gene3D" id="2.60.40.150">
    <property type="entry name" value="C2 domain"/>
    <property type="match status" value="1"/>
</dbReference>
<dbReference type="Pfam" id="PF00226">
    <property type="entry name" value="DnaJ"/>
    <property type="match status" value="1"/>
</dbReference>
<accession>A0A9W4TRW6</accession>
<dbReference type="InterPro" id="IPR036869">
    <property type="entry name" value="J_dom_sf"/>
</dbReference>
<dbReference type="GO" id="GO:0008320">
    <property type="term" value="F:protein transmembrane transporter activity"/>
    <property type="evidence" value="ECO:0007669"/>
    <property type="project" value="TreeGrafter"/>
</dbReference>
<comment type="caution">
    <text evidence="4">The sequence shown here is derived from an EMBL/GenBank/DDBJ whole genome shotgun (WGS) entry which is preliminary data.</text>
</comment>
<feature type="transmembrane region" description="Helical" evidence="2">
    <location>
        <begin position="205"/>
        <end position="225"/>
    </location>
</feature>
<dbReference type="SUPFAM" id="SSF158702">
    <property type="entry name" value="Sec63 N-terminal domain-like"/>
    <property type="match status" value="1"/>
</dbReference>
<keyword evidence="5" id="KW-1185">Reference proteome</keyword>
<name>A0A9W4TRW6_9ASCO</name>
<organism evidence="4 5">
    <name type="scientific">Candida verbasci</name>
    <dbReference type="NCBI Taxonomy" id="1227364"/>
    <lineage>
        <taxon>Eukaryota</taxon>
        <taxon>Fungi</taxon>
        <taxon>Dikarya</taxon>
        <taxon>Ascomycota</taxon>
        <taxon>Saccharomycotina</taxon>
        <taxon>Pichiomycetes</taxon>
        <taxon>Debaryomycetaceae</taxon>
        <taxon>Candida/Lodderomyces clade</taxon>
        <taxon>Candida</taxon>
    </lineage>
</organism>
<evidence type="ECO:0000256" key="2">
    <source>
        <dbReference type="SAM" id="Phobius"/>
    </source>
</evidence>
<dbReference type="InterPro" id="IPR001623">
    <property type="entry name" value="DnaJ_domain"/>
</dbReference>
<evidence type="ECO:0000313" key="5">
    <source>
        <dbReference type="Proteomes" id="UP001152885"/>
    </source>
</evidence>
<feature type="compositionally biased region" description="Acidic residues" evidence="1">
    <location>
        <begin position="648"/>
        <end position="672"/>
    </location>
</feature>
<dbReference type="CDD" id="cd06257">
    <property type="entry name" value="DnaJ"/>
    <property type="match status" value="1"/>
</dbReference>
<dbReference type="GO" id="GO:0006614">
    <property type="term" value="P:SRP-dependent cotranslational protein targeting to membrane"/>
    <property type="evidence" value="ECO:0007669"/>
    <property type="project" value="TreeGrafter"/>
</dbReference>
<dbReference type="PANTHER" id="PTHR24075">
    <property type="entry name" value="SEC63 DOMAIN-CONTAINING"/>
    <property type="match status" value="1"/>
</dbReference>
<feature type="domain" description="J" evidence="3">
    <location>
        <begin position="111"/>
        <end position="182"/>
    </location>
</feature>
<feature type="compositionally biased region" description="Acidic residues" evidence="1">
    <location>
        <begin position="609"/>
        <end position="626"/>
    </location>
</feature>
<feature type="region of interest" description="Disordered" evidence="1">
    <location>
        <begin position="603"/>
        <end position="672"/>
    </location>
</feature>
<dbReference type="SMART" id="SM00271">
    <property type="entry name" value="DnaJ"/>
    <property type="match status" value="1"/>
</dbReference>
<feature type="transmembrane region" description="Helical" evidence="2">
    <location>
        <begin position="78"/>
        <end position="97"/>
    </location>
</feature>
<keyword evidence="2" id="KW-0812">Transmembrane</keyword>
<dbReference type="Gene3D" id="1.10.287.110">
    <property type="entry name" value="DnaJ domain"/>
    <property type="match status" value="1"/>
</dbReference>
<dbReference type="PROSITE" id="PS50076">
    <property type="entry name" value="DNAJ_2"/>
    <property type="match status" value="1"/>
</dbReference>
<dbReference type="PANTHER" id="PTHR24075:SF0">
    <property type="entry name" value="TRANSLOCATION PROTEIN SEC63 HOMOLOG"/>
    <property type="match status" value="1"/>
</dbReference>
<keyword evidence="2" id="KW-1133">Transmembrane helix</keyword>
<dbReference type="GO" id="GO:0003723">
    <property type="term" value="F:RNA binding"/>
    <property type="evidence" value="ECO:0007669"/>
    <property type="project" value="TreeGrafter"/>
</dbReference>
<dbReference type="SUPFAM" id="SSF46565">
    <property type="entry name" value="Chaperone J-domain"/>
    <property type="match status" value="1"/>
</dbReference>
<dbReference type="GO" id="GO:0006620">
    <property type="term" value="P:post-translational protein targeting to endoplasmic reticulum membrane"/>
    <property type="evidence" value="ECO:0007669"/>
    <property type="project" value="TreeGrafter"/>
</dbReference>
<dbReference type="InterPro" id="IPR035892">
    <property type="entry name" value="C2_domain_sf"/>
</dbReference>
<dbReference type="InterPro" id="IPR014756">
    <property type="entry name" value="Ig_E-set"/>
</dbReference>
<dbReference type="Proteomes" id="UP001152885">
    <property type="component" value="Unassembled WGS sequence"/>
</dbReference>
<keyword evidence="2" id="KW-0472">Membrane</keyword>
<dbReference type="OrthoDB" id="1734229at2759"/>
<dbReference type="PRINTS" id="PR00625">
    <property type="entry name" value="JDOMAIN"/>
</dbReference>
<evidence type="ECO:0000313" key="4">
    <source>
        <dbReference type="EMBL" id="CAI5755945.1"/>
    </source>
</evidence>
<evidence type="ECO:0000256" key="1">
    <source>
        <dbReference type="SAM" id="MobiDB-lite"/>
    </source>
</evidence>
<feature type="transmembrane region" description="Helical" evidence="2">
    <location>
        <begin position="14"/>
        <end position="34"/>
    </location>
</feature>
<protein>
    <recommendedName>
        <fullName evidence="3">J domain-containing protein</fullName>
    </recommendedName>
</protein>
<evidence type="ECO:0000259" key="3">
    <source>
        <dbReference type="PROSITE" id="PS50076"/>
    </source>
</evidence>
<dbReference type="EMBL" id="CANTUO010000001">
    <property type="protein sequence ID" value="CAI5755945.1"/>
    <property type="molecule type" value="Genomic_DNA"/>
</dbReference>
<gene>
    <name evidence="4" type="ORF">CANVERA_P0462</name>
</gene>